<sequence length="240" mass="26817">MQFSIIIPTKNELANMKRLLPQYDALRGAASYEVIVADGASTDGTIQYARTITNRVEVKTKQERETIGEGRNRGAAVAQGDVLVFVDAGVRIPDVPGFFQAITRHFTDTTVVAAVPRVSIDPGVATFADRLVHGTVNLLIRASNALGWGSGKGETQIIRHSAFQKVGGYNEKLVAAEDHDMMMRLSKIGKVKFLPELTVYDDPSRYRKLGYPRVIGLWILNWFSMRIFRRSFSKEWKRAT</sequence>
<organism evidence="7 8">
    <name type="scientific">Candidatus Komeilibacteria bacterium RIFCSPHIGHO2_01_FULL_52_14</name>
    <dbReference type="NCBI Taxonomy" id="1798549"/>
    <lineage>
        <taxon>Bacteria</taxon>
        <taxon>Candidatus Komeiliibacteriota</taxon>
    </lineage>
</organism>
<dbReference type="EMBL" id="MHKK01000009">
    <property type="protein sequence ID" value="OGY90513.1"/>
    <property type="molecule type" value="Genomic_DNA"/>
</dbReference>
<evidence type="ECO:0000256" key="3">
    <source>
        <dbReference type="ARBA" id="ARBA00022676"/>
    </source>
</evidence>
<evidence type="ECO:0000256" key="2">
    <source>
        <dbReference type="ARBA" id="ARBA00022475"/>
    </source>
</evidence>
<dbReference type="AlphaFoldDB" id="A0A1G2BMZ4"/>
<reference evidence="7 8" key="1">
    <citation type="journal article" date="2016" name="Nat. Commun.">
        <title>Thousands of microbial genomes shed light on interconnected biogeochemical processes in an aquifer system.</title>
        <authorList>
            <person name="Anantharaman K."/>
            <person name="Brown C.T."/>
            <person name="Hug L.A."/>
            <person name="Sharon I."/>
            <person name="Castelle C.J."/>
            <person name="Probst A.J."/>
            <person name="Thomas B.C."/>
            <person name="Singh A."/>
            <person name="Wilkins M.J."/>
            <person name="Karaoz U."/>
            <person name="Brodie E.L."/>
            <person name="Williams K.H."/>
            <person name="Hubbard S.S."/>
            <person name="Banfield J.F."/>
        </authorList>
    </citation>
    <scope>NUCLEOTIDE SEQUENCE [LARGE SCALE GENOMIC DNA]</scope>
</reference>
<dbReference type="Proteomes" id="UP000177817">
    <property type="component" value="Unassembled WGS sequence"/>
</dbReference>
<dbReference type="GO" id="GO:0016757">
    <property type="term" value="F:glycosyltransferase activity"/>
    <property type="evidence" value="ECO:0007669"/>
    <property type="project" value="UniProtKB-KW"/>
</dbReference>
<evidence type="ECO:0000313" key="8">
    <source>
        <dbReference type="Proteomes" id="UP000177817"/>
    </source>
</evidence>
<dbReference type="PANTHER" id="PTHR43646">
    <property type="entry name" value="GLYCOSYLTRANSFERASE"/>
    <property type="match status" value="1"/>
</dbReference>
<accession>A0A1G2BMZ4</accession>
<evidence type="ECO:0000259" key="6">
    <source>
        <dbReference type="Pfam" id="PF00535"/>
    </source>
</evidence>
<evidence type="ECO:0000256" key="1">
    <source>
        <dbReference type="ARBA" id="ARBA00004236"/>
    </source>
</evidence>
<dbReference type="InterPro" id="IPR001173">
    <property type="entry name" value="Glyco_trans_2-like"/>
</dbReference>
<keyword evidence="5" id="KW-0472">Membrane</keyword>
<feature type="domain" description="Glycosyltransferase 2-like" evidence="6">
    <location>
        <begin position="4"/>
        <end position="113"/>
    </location>
</feature>
<gene>
    <name evidence="7" type="ORF">A2677_00100</name>
</gene>
<evidence type="ECO:0000256" key="5">
    <source>
        <dbReference type="ARBA" id="ARBA00023136"/>
    </source>
</evidence>
<keyword evidence="4" id="KW-0808">Transferase</keyword>
<dbReference type="Pfam" id="PF00535">
    <property type="entry name" value="Glycos_transf_2"/>
    <property type="match status" value="1"/>
</dbReference>
<keyword evidence="3" id="KW-0328">Glycosyltransferase</keyword>
<comment type="caution">
    <text evidence="7">The sequence shown here is derived from an EMBL/GenBank/DDBJ whole genome shotgun (WGS) entry which is preliminary data.</text>
</comment>
<evidence type="ECO:0000256" key="4">
    <source>
        <dbReference type="ARBA" id="ARBA00022679"/>
    </source>
</evidence>
<dbReference type="GO" id="GO:0005886">
    <property type="term" value="C:plasma membrane"/>
    <property type="evidence" value="ECO:0007669"/>
    <property type="project" value="UniProtKB-SubCell"/>
</dbReference>
<keyword evidence="2" id="KW-1003">Cell membrane</keyword>
<protein>
    <recommendedName>
        <fullName evidence="6">Glycosyltransferase 2-like domain-containing protein</fullName>
    </recommendedName>
</protein>
<evidence type="ECO:0000313" key="7">
    <source>
        <dbReference type="EMBL" id="OGY90513.1"/>
    </source>
</evidence>
<dbReference type="InterPro" id="IPR029044">
    <property type="entry name" value="Nucleotide-diphossugar_trans"/>
</dbReference>
<comment type="subcellular location">
    <subcellularLocation>
        <location evidence="1">Cell membrane</location>
    </subcellularLocation>
</comment>
<dbReference type="Gene3D" id="3.90.550.10">
    <property type="entry name" value="Spore Coat Polysaccharide Biosynthesis Protein SpsA, Chain A"/>
    <property type="match status" value="1"/>
</dbReference>
<dbReference type="SUPFAM" id="SSF53448">
    <property type="entry name" value="Nucleotide-diphospho-sugar transferases"/>
    <property type="match status" value="1"/>
</dbReference>
<name>A0A1G2BMZ4_9BACT</name>
<proteinExistence type="predicted"/>
<dbReference type="PANTHER" id="PTHR43646:SF2">
    <property type="entry name" value="GLYCOSYLTRANSFERASE 2-LIKE DOMAIN-CONTAINING PROTEIN"/>
    <property type="match status" value="1"/>
</dbReference>